<dbReference type="Proteomes" id="UP000733744">
    <property type="component" value="Unassembled WGS sequence"/>
</dbReference>
<gene>
    <name evidence="2" type="ORF">EKO24_020485</name>
</gene>
<accession>A0ABY3C577</accession>
<dbReference type="EMBL" id="RYFG02000120">
    <property type="protein sequence ID" value="TRW90000.1"/>
    <property type="molecule type" value="Genomic_DNA"/>
</dbReference>
<organism evidence="2 3">
    <name type="scientific">Candidatus Methylobacter oryzae</name>
    <dbReference type="NCBI Taxonomy" id="2497749"/>
    <lineage>
        <taxon>Bacteria</taxon>
        <taxon>Pseudomonadati</taxon>
        <taxon>Pseudomonadota</taxon>
        <taxon>Gammaproteobacteria</taxon>
        <taxon>Methylococcales</taxon>
        <taxon>Methylococcaceae</taxon>
        <taxon>Methylobacter</taxon>
    </lineage>
</organism>
<proteinExistence type="predicted"/>
<comment type="caution">
    <text evidence="2">The sequence shown here is derived from an EMBL/GenBank/DDBJ whole genome shotgun (WGS) entry which is preliminary data.</text>
</comment>
<keyword evidence="1" id="KW-0472">Membrane</keyword>
<name>A0ABY3C577_9GAMM</name>
<protein>
    <submittedName>
        <fullName evidence="2">Uncharacterized protein</fullName>
    </submittedName>
</protein>
<evidence type="ECO:0000313" key="2">
    <source>
        <dbReference type="EMBL" id="TRW90000.1"/>
    </source>
</evidence>
<dbReference type="RefSeq" id="WP_127028827.1">
    <property type="nucleotide sequence ID" value="NZ_RYFG02000120.1"/>
</dbReference>
<sequence>MIGTITALLISYWFYKSAEATGKNPLSSAGVGFLSYLLPCVVWTFAITPSLRDAVEHNPGTVSGLFVNYAYILVGTACAIGVKFLHFKQSES</sequence>
<feature type="transmembrane region" description="Helical" evidence="1">
    <location>
        <begin position="66"/>
        <end position="85"/>
    </location>
</feature>
<feature type="transmembrane region" description="Helical" evidence="1">
    <location>
        <begin position="26"/>
        <end position="46"/>
    </location>
</feature>
<evidence type="ECO:0000256" key="1">
    <source>
        <dbReference type="SAM" id="Phobius"/>
    </source>
</evidence>
<evidence type="ECO:0000313" key="3">
    <source>
        <dbReference type="Proteomes" id="UP000733744"/>
    </source>
</evidence>
<keyword evidence="1" id="KW-0812">Transmembrane</keyword>
<keyword evidence="1" id="KW-1133">Transmembrane helix</keyword>
<keyword evidence="3" id="KW-1185">Reference proteome</keyword>
<reference evidence="2 3" key="1">
    <citation type="journal article" date="2019" name="Antonie Van Leeuwenhoek">
        <title>Description of 'Ca. Methylobacter oryzae' KRF1, a novel species from the environmentally important Methylobacter clade 2.</title>
        <authorList>
            <person name="Khatri K."/>
            <person name="Mohite J.A."/>
            <person name="Pandit P.S."/>
            <person name="Bahulikar R."/>
            <person name="Rahalkar M.C."/>
        </authorList>
    </citation>
    <scope>NUCLEOTIDE SEQUENCE [LARGE SCALE GENOMIC DNA]</scope>
    <source>
        <strain evidence="2 3">KRF1</strain>
    </source>
</reference>